<dbReference type="Ensembl" id="ENSPMRT00000028152.1">
    <property type="protein sequence ID" value="ENSPMRP00000026537.1"/>
    <property type="gene ID" value="ENSPMRG00000017158.1"/>
</dbReference>
<dbReference type="PANTHER" id="PTHR22028">
    <property type="entry name" value="SFI1 SPINDLE BODY DOMAIN-CONTAINING PROTEIN-RELATED"/>
    <property type="match status" value="1"/>
</dbReference>
<dbReference type="RefSeq" id="XP_028565904.1">
    <property type="nucleotide sequence ID" value="XM_028710071.1"/>
</dbReference>
<dbReference type="RefSeq" id="XP_028565892.1">
    <property type="nucleotide sequence ID" value="XM_028710059.1"/>
</dbReference>
<dbReference type="Proteomes" id="UP000472272">
    <property type="component" value="Chromosome 16"/>
</dbReference>
<evidence type="ECO:0000313" key="3">
    <source>
        <dbReference type="Ensembl" id="ENSPMRP00000026537.1"/>
    </source>
</evidence>
<dbReference type="RefSeq" id="XP_028565894.1">
    <property type="nucleotide sequence ID" value="XM_028710061.1"/>
</dbReference>
<dbReference type="RefSeq" id="XP_028565900.1">
    <property type="nucleotide sequence ID" value="XM_028710067.1"/>
</dbReference>
<feature type="compositionally biased region" description="Pro residues" evidence="2">
    <location>
        <begin position="1047"/>
        <end position="1064"/>
    </location>
</feature>
<dbReference type="AlphaFoldDB" id="A0A670JUK0"/>
<dbReference type="GO" id="GO:0005814">
    <property type="term" value="C:centriole"/>
    <property type="evidence" value="ECO:0007669"/>
    <property type="project" value="Ensembl"/>
</dbReference>
<dbReference type="InterPro" id="IPR052270">
    <property type="entry name" value="CACF_protein"/>
</dbReference>
<dbReference type="GeneID" id="114586505"/>
<keyword evidence="1" id="KW-0175">Coiled coil</keyword>
<reference evidence="3" key="2">
    <citation type="submission" date="2025-08" db="UniProtKB">
        <authorList>
            <consortium name="Ensembl"/>
        </authorList>
    </citation>
    <scope>IDENTIFICATION</scope>
</reference>
<dbReference type="RefSeq" id="XP_028565893.1">
    <property type="nucleotide sequence ID" value="XM_028710060.1"/>
</dbReference>
<dbReference type="RefSeq" id="XP_028565895.1">
    <property type="nucleotide sequence ID" value="XM_028710062.1"/>
</dbReference>
<reference evidence="3 4" key="1">
    <citation type="journal article" date="2019" name="Proc. Natl. Acad. Sci. U.S.A.">
        <title>Regulatory changes in pterin and carotenoid genes underlie balanced color polymorphisms in the wall lizard.</title>
        <authorList>
            <person name="Andrade P."/>
            <person name="Pinho C."/>
            <person name="Perez I de Lanuza G."/>
            <person name="Afonso S."/>
            <person name="Brejcha J."/>
            <person name="Rubin C.J."/>
            <person name="Wallerman O."/>
            <person name="Pereira P."/>
            <person name="Sabatino S.J."/>
            <person name="Bellati A."/>
            <person name="Pellitteri-Rosa D."/>
            <person name="Bosakova Z."/>
            <person name="Bunikis I."/>
            <person name="Carretero M.A."/>
            <person name="Feiner N."/>
            <person name="Marsik P."/>
            <person name="Pauperio F."/>
            <person name="Salvi D."/>
            <person name="Soler L."/>
            <person name="While G.M."/>
            <person name="Uller T."/>
            <person name="Font E."/>
            <person name="Andersson L."/>
            <person name="Carneiro M."/>
        </authorList>
    </citation>
    <scope>NUCLEOTIDE SEQUENCE</scope>
</reference>
<feature type="region of interest" description="Disordered" evidence="2">
    <location>
        <begin position="1"/>
        <end position="31"/>
    </location>
</feature>
<feature type="region of interest" description="Disordered" evidence="2">
    <location>
        <begin position="1130"/>
        <end position="1150"/>
    </location>
</feature>
<name>A0A670JUK0_PODMU</name>
<dbReference type="RefSeq" id="XP_028565887.1">
    <property type="nucleotide sequence ID" value="XM_028710054.1"/>
</dbReference>
<organism evidence="3 4">
    <name type="scientific">Podarcis muralis</name>
    <name type="common">Wall lizard</name>
    <name type="synonym">Lacerta muralis</name>
    <dbReference type="NCBI Taxonomy" id="64176"/>
    <lineage>
        <taxon>Eukaryota</taxon>
        <taxon>Metazoa</taxon>
        <taxon>Chordata</taxon>
        <taxon>Craniata</taxon>
        <taxon>Vertebrata</taxon>
        <taxon>Euteleostomi</taxon>
        <taxon>Lepidosauria</taxon>
        <taxon>Squamata</taxon>
        <taxon>Bifurcata</taxon>
        <taxon>Unidentata</taxon>
        <taxon>Episquamata</taxon>
        <taxon>Laterata</taxon>
        <taxon>Lacertibaenia</taxon>
        <taxon>Lacertidae</taxon>
        <taxon>Podarcis</taxon>
    </lineage>
</organism>
<protein>
    <submittedName>
        <fullName evidence="3">SFI1 centrin binding protein</fullName>
    </submittedName>
</protein>
<dbReference type="PANTHER" id="PTHR22028:SF4">
    <property type="entry name" value="PROTEIN SFI1 HOMOLOG"/>
    <property type="match status" value="1"/>
</dbReference>
<dbReference type="GO" id="GO:0019902">
    <property type="term" value="F:phosphatase binding"/>
    <property type="evidence" value="ECO:0007669"/>
    <property type="project" value="Ensembl"/>
</dbReference>
<dbReference type="RefSeq" id="XP_028565891.1">
    <property type="nucleotide sequence ID" value="XM_028710058.1"/>
</dbReference>
<feature type="region of interest" description="Disordered" evidence="2">
    <location>
        <begin position="1040"/>
        <end position="1114"/>
    </location>
</feature>
<evidence type="ECO:0000313" key="4">
    <source>
        <dbReference type="Proteomes" id="UP000472272"/>
    </source>
</evidence>
<dbReference type="CTD" id="9814"/>
<evidence type="ECO:0000256" key="2">
    <source>
        <dbReference type="SAM" id="MobiDB-lite"/>
    </source>
</evidence>
<dbReference type="OrthoDB" id="195843at2759"/>
<dbReference type="RefSeq" id="XP_028565903.1">
    <property type="nucleotide sequence ID" value="XM_028710070.1"/>
</dbReference>
<proteinExistence type="predicted"/>
<evidence type="ECO:0000256" key="1">
    <source>
        <dbReference type="SAM" id="Coils"/>
    </source>
</evidence>
<sequence length="1260" mass="149922">MEKKAKVSSKFIKTQKQPSHKGGSGGQFASPRLIGNRRISYRVTYTWNRGGRLKELRIRHLARKFLYLWMKKAFGRVLPSSARRYYDQKILRKTFGGWKEEWWVIWKEWKLTIRADCHYRYFLYNLIFRAWKSYVLLQREKKVTYCVADSHAAKMKTLWTWQRWLSYVELRRMKRRMHLEAFRFREKSALRLAWRLWRKRWSQNQVACEMDGQALHHWAQGLQFRAWLKWKECYMCIQDERKEEARAVMHEQHREMWRAMKSWHVYVQLRREKEHQDKLALQHNRTRVLFQSFSMWRLTWEHRQQLHAHQEHLVQLAARVALRRVFTRWKQYVTLCAQKAKHYERAERHYRCHLLHCGLSALRKNVTEASVKQMRINLAHQQHHVMLLLRFWNGWKSCLEQKEEERYRSLTLSAHSHYRTVLLHRCLRTWSCHASWKRHRKLQYARANRHYEGVILPATFEAWKRFRDHQCRWRKMKGMAVCFHREICTRRWFERWRLRKHEHQENHMAEEMAVLHSERWLLSQSWCFWRRRTVVQLEEREGLSLAKEHHSHQILQTAFCLWKENVQEIKEGRTKEARASRFHSVKLLRWSWSKWRQYLRHRSEKWTKLVRADVHHQQAVLRRALSAWKAYQSHIQHILSQVAKKEEEHNQQLLRQALCIWKENAADSKQEAEKAALAEEHHRRAFLSKVVLRWRDAASLCAYHRQQEAAAVMEARKHLHAVRLQAMFLRWKESYVQSSKQRGQFVLAAQHHGRQLLSKCMARWKQYHLQCIRKMLLQRQGDQLMAWRLSSTCFSTWKTQLAYRQRERQETMRALWHWSMSLQGKVFDAWLAFVLEQQCKKGRIERAVEIYRADLLREGVTRILRYTAGMKEFRGNLQAQHQVKIACHRHQAVYRCAMLWKLKALCQKPSLSIPGPPLKKRVTFQVPVPAAISRVDEDLGRRTSLHSMARPAQSDHQAHIFQASGDSILTDLQAARQGRLQPRRPDFLLQSLERTELPGPDLNGLESLSGALQKTTPSHPYALSTALLSSAQSSVPSPTQFSSCPFSAPPLPQPAPVLRTPPWPDSTALPKPNPELLPPSSFMTRRREKPGTVEPLGLQPGLYSTSPPGATTGKEKVLADSRADFLLPEDFSRRESPPPHPTCGRAGTKEPEKATEGFTQEALAVHKQLGAELQVIGKKMQLYHHNQQELKSCQRRQRILLKWLEMRPGDEEQVAVRQVQEELDQLKMKISSLKHILEEERQLMESYITRVQDIRAALST</sequence>
<dbReference type="RefSeq" id="XP_028565886.1">
    <property type="nucleotide sequence ID" value="XM_028710053.1"/>
</dbReference>
<gene>
    <name evidence="3" type="primary">SFI1</name>
</gene>
<feature type="coiled-coil region" evidence="1">
    <location>
        <begin position="1209"/>
        <end position="1243"/>
    </location>
</feature>
<dbReference type="RefSeq" id="XP_028565889.1">
    <property type="nucleotide sequence ID" value="XM_028710056.1"/>
</dbReference>
<dbReference type="RefSeq" id="XP_028565901.1">
    <property type="nucleotide sequence ID" value="XM_028710068.1"/>
</dbReference>
<dbReference type="RefSeq" id="XP_028565888.1">
    <property type="nucleotide sequence ID" value="XM_028710055.1"/>
</dbReference>
<dbReference type="KEGG" id="pmua:114586505"/>
<dbReference type="OMA" id="RCENNEE"/>
<accession>A0A670JUK0</accession>
<reference evidence="3" key="3">
    <citation type="submission" date="2025-09" db="UniProtKB">
        <authorList>
            <consortium name="Ensembl"/>
        </authorList>
    </citation>
    <scope>IDENTIFICATION</scope>
</reference>
<dbReference type="GeneTree" id="ENSGT00940000154110"/>
<keyword evidence="4" id="KW-1185">Reference proteome</keyword>